<protein>
    <submittedName>
        <fullName evidence="1">Uncharacterized protein</fullName>
    </submittedName>
</protein>
<gene>
    <name evidence="1" type="ORF">NEF87_001490</name>
</gene>
<name>A0ABY6HNW4_9ARCH</name>
<sequence>MSPHPFDERQLQLRNELESRLEWYWQIRDKTRKQLLFAPKSTKGVMTDLIFYLDNTAMPLVRKLLETIGYWERAAAQEFYQANQEVCRLTDIINADAQDEDRVTWQNPRKF</sequence>
<evidence type="ECO:0000313" key="2">
    <source>
        <dbReference type="Proteomes" id="UP001208689"/>
    </source>
</evidence>
<keyword evidence="2" id="KW-1185">Reference proteome</keyword>
<organism evidence="1 2">
    <name type="scientific">Candidatus Lokiarchaeum ossiferum</name>
    <dbReference type="NCBI Taxonomy" id="2951803"/>
    <lineage>
        <taxon>Archaea</taxon>
        <taxon>Promethearchaeati</taxon>
        <taxon>Promethearchaeota</taxon>
        <taxon>Promethearchaeia</taxon>
        <taxon>Promethearchaeales</taxon>
        <taxon>Promethearchaeaceae</taxon>
        <taxon>Candidatus Lokiarchaeum</taxon>
    </lineage>
</organism>
<accession>A0ABY6HNW4</accession>
<dbReference type="Proteomes" id="UP001208689">
    <property type="component" value="Chromosome"/>
</dbReference>
<reference evidence="1" key="1">
    <citation type="submission" date="2022-09" db="EMBL/GenBank/DDBJ databases">
        <title>Actin cytoskeleton and complex cell architecture in an #Asgard archaeon.</title>
        <authorList>
            <person name="Ponce Toledo R.I."/>
            <person name="Schleper C."/>
            <person name="Rodrigues Oliveira T."/>
            <person name="Wollweber F."/>
            <person name="Xu J."/>
            <person name="Rittmann S."/>
            <person name="Klingl A."/>
            <person name="Pilhofer M."/>
        </authorList>
    </citation>
    <scope>NUCLEOTIDE SEQUENCE</scope>
    <source>
        <strain evidence="1">B-35</strain>
    </source>
</reference>
<evidence type="ECO:0000313" key="1">
    <source>
        <dbReference type="EMBL" id="UYP45205.1"/>
    </source>
</evidence>
<proteinExistence type="predicted"/>
<dbReference type="EMBL" id="CP104013">
    <property type="protein sequence ID" value="UYP45205.1"/>
    <property type="molecule type" value="Genomic_DNA"/>
</dbReference>